<evidence type="ECO:0000313" key="18">
    <source>
        <dbReference type="Proteomes" id="UP000000647"/>
    </source>
</evidence>
<feature type="binding site" evidence="19 20">
    <location>
        <position position="29"/>
    </location>
    <ligand>
        <name>bacteriochlorophyll a</name>
        <dbReference type="ChEBI" id="CHEBI:61720"/>
        <label>2</label>
        <note>axial binding residue</note>
    </ligand>
    <ligandPart>
        <name>Mg</name>
        <dbReference type="ChEBI" id="CHEBI:25107"/>
    </ligandPart>
</feature>
<dbReference type="SMR" id="A1WWW5"/>
<dbReference type="GO" id="GO:0019684">
    <property type="term" value="P:photosynthesis, light reaction"/>
    <property type="evidence" value="ECO:0007669"/>
    <property type="project" value="InterPro"/>
</dbReference>
<reference evidence="17 18" key="2">
    <citation type="journal article" date="2013" name="Stand. Genomic Sci.">
        <title>Complete genome sequence of Halorhodospira halophila SL1.</title>
        <authorList>
            <person name="Challacombe J.F."/>
            <person name="Majid S."/>
            <person name="Deole R."/>
            <person name="Brettin T.S."/>
            <person name="Bruce D."/>
            <person name="Delano S.F."/>
            <person name="Detter J.C."/>
            <person name="Gleasner C.D."/>
            <person name="Han C.S."/>
            <person name="Misra M."/>
            <person name="Reitenga K.G."/>
            <person name="Mikhailova N."/>
            <person name="Woyke T."/>
            <person name="Pitluck S."/>
            <person name="Nolan M."/>
            <person name="Land M.L."/>
            <person name="Saunders E."/>
            <person name="Tapia R."/>
            <person name="Lapidus A."/>
            <person name="Ivanova N."/>
            <person name="Hoff W.D."/>
        </authorList>
    </citation>
    <scope>NUCLEOTIDE SEQUENCE [LARGE SCALE GENOMIC DNA]</scope>
    <source>
        <strain evidence="18">DSM 244 / SL1</strain>
    </source>
</reference>
<keyword evidence="9" id="KW-0460">Magnesium</keyword>
<evidence type="ECO:0007829" key="19">
    <source>
        <dbReference type="PDB" id="8Z81"/>
    </source>
</evidence>
<evidence type="ECO:0000256" key="12">
    <source>
        <dbReference type="ARBA" id="ARBA00022991"/>
    </source>
</evidence>
<evidence type="ECO:0000256" key="1">
    <source>
        <dbReference type="ARBA" id="ARBA00002455"/>
    </source>
</evidence>
<feature type="binding site" evidence="20 21">
    <location>
        <position position="12"/>
    </location>
    <ligand>
        <name>bacteriochlorophyll a</name>
        <dbReference type="ChEBI" id="CHEBI:61720"/>
        <label>1</label>
    </ligand>
</feature>
<dbReference type="InterPro" id="IPR000066">
    <property type="entry name" value="Antenna_a/b"/>
</dbReference>
<dbReference type="OrthoDB" id="8564165at2"/>
<dbReference type="Pfam" id="PF00556">
    <property type="entry name" value="LHC"/>
    <property type="match status" value="1"/>
</dbReference>
<comment type="subcellular location">
    <subcellularLocation>
        <location evidence="2">Cell membrane</location>
        <topology evidence="2">Single-pass type II membrane protein</topology>
    </subcellularLocation>
</comment>
<dbReference type="EMBL" id="CP000544">
    <property type="protein sequence ID" value="ABM62177.1"/>
    <property type="molecule type" value="Genomic_DNA"/>
</dbReference>
<sequence>MWRLWKLYDPRRVLIGIFSWLAVLALVIHFILLSTDRFNWVGGAAVSSVSESAEEVSALPPRQV</sequence>
<dbReference type="SUPFAM" id="SSF56918">
    <property type="entry name" value="Light-harvesting complex subunits"/>
    <property type="match status" value="1"/>
</dbReference>
<dbReference type="AlphaFoldDB" id="A1WWW5"/>
<keyword evidence="8" id="KW-0479">Metal-binding</keyword>
<comment type="function">
    <text evidence="1">Antenna complexes are light-harvesting systems, which transfer the excitation energy to the reaction centers.</text>
</comment>
<dbReference type="HOGENOM" id="CLU_205201_0_0_6"/>
<keyword evidence="18" id="KW-1185">Reference proteome</keyword>
<keyword evidence="19 20" id="KW-0002">3D-structure</keyword>
<evidence type="ECO:0000256" key="2">
    <source>
        <dbReference type="ARBA" id="ARBA00004401"/>
    </source>
</evidence>
<dbReference type="KEGG" id="hha:Hhal_1410"/>
<name>A1WWW5_HALHL</name>
<reference evidence="20 21" key="3">
    <citation type="journal article" date="2025" name="Commun. Biol.">
        <title>A Native LH1-RC-HiPIP Supercomplex from an Extremophilic Phototroph.</title>
        <authorList>
            <person name="Tani K."/>
            <person name="Kanno R."/>
            <person name="Nagashima K.V.P."/>
            <person name="Kawakami M."/>
            <person name="Hiwatashi N."/>
            <person name="Nakata K."/>
            <person name="Nagashima S."/>
            <person name="Inoue K."/>
            <person name="Takaichi S."/>
            <person name="Purba E.R."/>
            <person name="Hall M."/>
            <person name="Yu L.J."/>
            <person name="Madigan M.T."/>
            <person name="Mizoguchi A."/>
            <person name="Humbel B.M."/>
            <person name="Kimura Y."/>
            <person name="Wang-Otomo Z.Y."/>
        </authorList>
    </citation>
    <scope>STRUCTURE BY ELECTRON MICROSCOPY (2.40 ANGSTROMS) IN COMPLEX WITH BACTERIOCHLOROPHYLL A</scope>
</reference>
<evidence type="ECO:0000256" key="9">
    <source>
        <dbReference type="ARBA" id="ARBA00022842"/>
    </source>
</evidence>
<evidence type="ECO:0000256" key="6">
    <source>
        <dbReference type="ARBA" id="ARBA00022549"/>
    </source>
</evidence>
<dbReference type="GO" id="GO:0005886">
    <property type="term" value="C:plasma membrane"/>
    <property type="evidence" value="ECO:0007669"/>
    <property type="project" value="UniProtKB-SubCell"/>
</dbReference>
<evidence type="ECO:0000256" key="14">
    <source>
        <dbReference type="ARBA" id="ARBA00023243"/>
    </source>
</evidence>
<dbReference type="PDB" id="8Z83">
    <property type="method" value="EM"/>
    <property type="resolution" value="2.60 A"/>
    <property type="chains" value="3/7/A/F/K/Q/U/Y=1-64"/>
</dbReference>
<keyword evidence="3" id="KW-1003">Cell membrane</keyword>
<proteinExistence type="evidence at protein level"/>
<evidence type="ECO:0000256" key="8">
    <source>
        <dbReference type="ARBA" id="ARBA00022723"/>
    </source>
</evidence>
<dbReference type="GO" id="GO:0042314">
    <property type="term" value="F:bacteriochlorophyll binding"/>
    <property type="evidence" value="ECO:0007669"/>
    <property type="project" value="UniProtKB-KW"/>
</dbReference>
<dbReference type="PDB" id="8Z82">
    <property type="method" value="EM"/>
    <property type="resolution" value="2.40 A"/>
    <property type="chains" value="3/7/A/F/K/Q/U/Y=1-64"/>
</dbReference>
<evidence type="ECO:0000259" key="16">
    <source>
        <dbReference type="Pfam" id="PF00556"/>
    </source>
</evidence>
<dbReference type="EMDB" id="EMD-39835"/>
<dbReference type="Proteomes" id="UP000000647">
    <property type="component" value="Chromosome"/>
</dbReference>
<dbReference type="Gene3D" id="4.10.220.20">
    <property type="entry name" value="Light-harvesting complex"/>
    <property type="match status" value="1"/>
</dbReference>
<dbReference type="InterPro" id="IPR002361">
    <property type="entry name" value="Antenna_alpha_CS"/>
</dbReference>
<evidence type="ECO:0000313" key="17">
    <source>
        <dbReference type="EMBL" id="ABM62177.1"/>
    </source>
</evidence>
<reference evidence="18" key="1">
    <citation type="submission" date="2006-12" db="EMBL/GenBank/DDBJ databases">
        <title>Complete sequence of Halorhodospira halophila SL1.</title>
        <authorList>
            <consortium name="US DOE Joint Genome Institute"/>
            <person name="Copeland A."/>
            <person name="Lucas S."/>
            <person name="Lapidus A."/>
            <person name="Barry K."/>
            <person name="Detter J.C."/>
            <person name="Glavina del Rio T."/>
            <person name="Hammon N."/>
            <person name="Israni S."/>
            <person name="Dalin E."/>
            <person name="Tice H."/>
            <person name="Pitluck S."/>
            <person name="Saunders E."/>
            <person name="Brettin T."/>
            <person name="Bruce D."/>
            <person name="Han C."/>
            <person name="Tapia R."/>
            <person name="Schmutz J."/>
            <person name="Larimer F."/>
            <person name="Land M."/>
            <person name="Hauser L."/>
            <person name="Kyrpides N."/>
            <person name="Mikhailova N."/>
            <person name="Hoff W."/>
            <person name="Richardson P."/>
        </authorList>
    </citation>
    <scope>NUCLEOTIDE SEQUENCE [LARGE SCALE GENOMIC DNA]</scope>
    <source>
        <strain evidence="18">DSM 244 / SL1</strain>
    </source>
</reference>
<feature type="transmembrane region" description="Helical" evidence="15">
    <location>
        <begin position="12"/>
        <end position="32"/>
    </location>
</feature>
<dbReference type="GO" id="GO:0030077">
    <property type="term" value="C:plasma membrane light-harvesting complex"/>
    <property type="evidence" value="ECO:0007669"/>
    <property type="project" value="InterPro"/>
</dbReference>
<keyword evidence="5" id="KW-0997">Cell inner membrane</keyword>
<accession>A1WWW5</accession>
<feature type="binding site" evidence="20 21">
    <location>
        <position position="9"/>
    </location>
    <ligand>
        <name>bacteriochlorophyll a</name>
        <dbReference type="ChEBI" id="CHEBI:61720"/>
        <label>1</label>
    </ligand>
</feature>
<evidence type="ECO:0000256" key="15">
    <source>
        <dbReference type="SAM" id="Phobius"/>
    </source>
</evidence>
<dbReference type="NCBIfam" id="NF040861">
    <property type="entry name" value="pufA_517_ASD"/>
    <property type="match status" value="1"/>
</dbReference>
<feature type="binding site" evidence="19 20">
    <location>
        <position position="40"/>
    </location>
    <ligand>
        <name>bacteriochlorophyll a</name>
        <dbReference type="ChEBI" id="CHEBI:61720"/>
        <label>2</label>
    </ligand>
</feature>
<feature type="domain" description="Antenna complex alpha/beta subunit" evidence="16">
    <location>
        <begin position="1"/>
        <end position="41"/>
    </location>
</feature>
<dbReference type="GO" id="GO:0019866">
    <property type="term" value="C:organelle inner membrane"/>
    <property type="evidence" value="ECO:0007669"/>
    <property type="project" value="InterPro"/>
</dbReference>
<keyword evidence="7 15" id="KW-0812">Transmembrane</keyword>
<dbReference type="GO" id="GO:0046872">
    <property type="term" value="F:metal ion binding"/>
    <property type="evidence" value="ECO:0007669"/>
    <property type="project" value="UniProtKB-KW"/>
</dbReference>
<evidence type="ECO:0000256" key="5">
    <source>
        <dbReference type="ARBA" id="ARBA00022519"/>
    </source>
</evidence>
<keyword evidence="12" id="KW-0157">Chromophore</keyword>
<evidence type="ECO:0000256" key="10">
    <source>
        <dbReference type="ARBA" id="ARBA00022956"/>
    </source>
</evidence>
<keyword evidence="13 15" id="KW-0472">Membrane</keyword>
<dbReference type="EMDB" id="EMD-39837"/>
<dbReference type="EMDB" id="EMD-39836"/>
<reference evidence="19" key="4">
    <citation type="journal article" date="2025" name="Nat. Commun.">
        <title>A distinct double-ring LH1-LH2 photocomplex from an extremophilic phototroph.</title>
        <authorList>
            <person name="Tani K."/>
            <person name="Nagashima K.V.P."/>
            <person name="Kojima R."/>
            <person name="Kondo M."/>
            <person name="Kanno R."/>
            <person name="Satoh I."/>
            <person name="Kawakami M."/>
            <person name="Hiwatashi N."/>
            <person name="Nakata K."/>
            <person name="Nagashima S."/>
            <person name="Inoue K."/>
            <person name="Isawa Y."/>
            <person name="Morishita R."/>
            <person name="Takaichi S."/>
            <person name="Purba E.R."/>
            <person name="Hall M."/>
            <person name="Yu L.J."/>
            <person name="Madigan M.T."/>
            <person name="Mizoguchi A."/>
            <person name="Humbel B.M."/>
            <person name="Kimura Y."/>
            <person name="Nagasawa Y."/>
            <person name="Dewa T."/>
            <person name="Wang-Otomo Z.Y."/>
        </authorList>
    </citation>
    <scope>STRUCTURE BY ELECTRON MICROSCOPY (2.20 ANGSTROMS) IN COMPLEX WITH BACTERIOCHLOROPHYLL A</scope>
</reference>
<evidence type="ECO:0000256" key="7">
    <source>
        <dbReference type="ARBA" id="ARBA00022692"/>
    </source>
</evidence>
<keyword evidence="6" id="KW-0042">Antenna complex</keyword>
<gene>
    <name evidence="17" type="ordered locus">Hhal_1410</name>
</gene>
<dbReference type="PROSITE" id="PS00968">
    <property type="entry name" value="ANTENNA_COMP_ALPHA"/>
    <property type="match status" value="1"/>
</dbReference>
<keyword evidence="11 15" id="KW-1133">Transmembrane helix</keyword>
<keyword evidence="10" id="KW-0076">Bacteriochlorophyll</keyword>
<evidence type="ECO:0007829" key="21">
    <source>
        <dbReference type="PDB" id="8Z83"/>
    </source>
</evidence>
<dbReference type="RefSeq" id="WP_011814199.1">
    <property type="nucleotide sequence ID" value="NC_008789.1"/>
</dbReference>
<evidence type="ECO:0000256" key="4">
    <source>
        <dbReference type="ARBA" id="ARBA00022494"/>
    </source>
</evidence>
<dbReference type="InterPro" id="IPR035889">
    <property type="entry name" value="Light-harvesting_complex"/>
</dbReference>
<dbReference type="InterPro" id="IPR018332">
    <property type="entry name" value="Antenna_alpha"/>
</dbReference>
<keyword evidence="4" id="KW-0148">Chlorophyll</keyword>
<evidence type="ECO:0000256" key="13">
    <source>
        <dbReference type="ARBA" id="ARBA00023136"/>
    </source>
</evidence>
<keyword evidence="14" id="KW-0437">Light-harvesting polypeptide</keyword>
<protein>
    <submittedName>
        <fullName evidence="17">Antenna complex, alpha/beta subunit</fullName>
    </submittedName>
</protein>
<dbReference type="PDB" id="8Z81">
    <property type="method" value="EM"/>
    <property type="resolution" value="2.20 A"/>
    <property type="chains" value="3/7/A/E/I/M/Q/U/Y=1-64"/>
</dbReference>
<evidence type="ECO:0007829" key="20">
    <source>
        <dbReference type="PDB" id="8Z82"/>
    </source>
</evidence>
<organism evidence="17 18">
    <name type="scientific">Halorhodospira halophila (strain DSM 244 / SL1)</name>
    <name type="common">Ectothiorhodospira halophila (strain DSM 244 / SL1)</name>
    <dbReference type="NCBI Taxonomy" id="349124"/>
    <lineage>
        <taxon>Bacteria</taxon>
        <taxon>Pseudomonadati</taxon>
        <taxon>Pseudomonadota</taxon>
        <taxon>Gammaproteobacteria</taxon>
        <taxon>Chromatiales</taxon>
        <taxon>Ectothiorhodospiraceae</taxon>
        <taxon>Halorhodospira</taxon>
    </lineage>
</organism>
<dbReference type="PRINTS" id="PR00673">
    <property type="entry name" value="LIGHTHARVSTA"/>
</dbReference>
<evidence type="ECO:0000256" key="11">
    <source>
        <dbReference type="ARBA" id="ARBA00022989"/>
    </source>
</evidence>
<evidence type="ECO:0000256" key="3">
    <source>
        <dbReference type="ARBA" id="ARBA00022475"/>
    </source>
</evidence>